<dbReference type="EMBL" id="JAGSOV010000053">
    <property type="protein sequence ID" value="MCO1658259.1"/>
    <property type="molecule type" value="Genomic_DNA"/>
</dbReference>
<dbReference type="Proteomes" id="UP001165283">
    <property type="component" value="Unassembled WGS sequence"/>
</dbReference>
<protein>
    <recommendedName>
        <fullName evidence="4">DUF222 domain-containing protein</fullName>
    </recommendedName>
</protein>
<comment type="caution">
    <text evidence="2">The sequence shown here is derived from an EMBL/GenBank/DDBJ whole genome shotgun (WGS) entry which is preliminary data.</text>
</comment>
<proteinExistence type="predicted"/>
<accession>A0ABT1A602</accession>
<evidence type="ECO:0000313" key="2">
    <source>
        <dbReference type="EMBL" id="MCO1658259.1"/>
    </source>
</evidence>
<organism evidence="2 3">
    <name type="scientific">Pseudonocardia humida</name>
    <dbReference type="NCBI Taxonomy" id="2800819"/>
    <lineage>
        <taxon>Bacteria</taxon>
        <taxon>Bacillati</taxon>
        <taxon>Actinomycetota</taxon>
        <taxon>Actinomycetes</taxon>
        <taxon>Pseudonocardiales</taxon>
        <taxon>Pseudonocardiaceae</taxon>
        <taxon>Pseudonocardia</taxon>
    </lineage>
</organism>
<name>A0ABT1A602_9PSEU</name>
<gene>
    <name evidence="2" type="ORF">KDL28_24665</name>
</gene>
<keyword evidence="3" id="KW-1185">Reference proteome</keyword>
<feature type="region of interest" description="Disordered" evidence="1">
    <location>
        <begin position="134"/>
        <end position="154"/>
    </location>
</feature>
<sequence>MSWPGWPASPPAPSGTDMHEALRALDADLAAQQAEIARRRDVIARLLDHGDDPTLSPDLAATVRDLDLPPQDVDALRAAESALPEVVESYRERMNRDPALRTLTALFAELADSDADDPRVEEVARRMHPILSGVAAANEPPDGPPSPGLARFGGMMIADLSPGQRRALDLVTEYEQADDRGRS</sequence>
<reference evidence="2" key="1">
    <citation type="submission" date="2021-04" db="EMBL/GenBank/DDBJ databases">
        <title>Pseudonocardia sp. nov., isolated from sandy soil of mangrove forest.</title>
        <authorList>
            <person name="Zan Z."/>
            <person name="Huang R."/>
            <person name="Liu W."/>
        </authorList>
    </citation>
    <scope>NUCLEOTIDE SEQUENCE</scope>
    <source>
        <strain evidence="2">S2-4</strain>
    </source>
</reference>
<evidence type="ECO:0008006" key="4">
    <source>
        <dbReference type="Google" id="ProtNLM"/>
    </source>
</evidence>
<evidence type="ECO:0000256" key="1">
    <source>
        <dbReference type="SAM" id="MobiDB-lite"/>
    </source>
</evidence>
<evidence type="ECO:0000313" key="3">
    <source>
        <dbReference type="Proteomes" id="UP001165283"/>
    </source>
</evidence>